<dbReference type="Proteomes" id="UP000886653">
    <property type="component" value="Unassembled WGS sequence"/>
</dbReference>
<evidence type="ECO:0000313" key="1">
    <source>
        <dbReference type="EMBL" id="KAG0142434.1"/>
    </source>
</evidence>
<proteinExistence type="predicted"/>
<sequence length="99" mass="11508">MYVILMHYAILHPIHMYAFRALSKKRVKAIITLAGDINISNACEVNQDVFLSIRTSRLISFQHNKSIINDRSSYGFLKHFKGSIEFLQEFLSFHAYQAE</sequence>
<dbReference type="EMBL" id="MU167348">
    <property type="protein sequence ID" value="KAG0142434.1"/>
    <property type="molecule type" value="Genomic_DNA"/>
</dbReference>
<evidence type="ECO:0000313" key="2">
    <source>
        <dbReference type="Proteomes" id="UP000886653"/>
    </source>
</evidence>
<accession>A0A9P6T8D3</accession>
<organism evidence="1 2">
    <name type="scientific">Cronartium quercuum f. sp. fusiforme G11</name>
    <dbReference type="NCBI Taxonomy" id="708437"/>
    <lineage>
        <taxon>Eukaryota</taxon>
        <taxon>Fungi</taxon>
        <taxon>Dikarya</taxon>
        <taxon>Basidiomycota</taxon>
        <taxon>Pucciniomycotina</taxon>
        <taxon>Pucciniomycetes</taxon>
        <taxon>Pucciniales</taxon>
        <taxon>Coleosporiaceae</taxon>
        <taxon>Cronartium</taxon>
    </lineage>
</organism>
<gene>
    <name evidence="1" type="ORF">CROQUDRAFT_233862</name>
</gene>
<keyword evidence="2" id="KW-1185">Reference proteome</keyword>
<comment type="caution">
    <text evidence="1">The sequence shown here is derived from an EMBL/GenBank/DDBJ whole genome shotgun (WGS) entry which is preliminary data.</text>
</comment>
<name>A0A9P6T8D3_9BASI</name>
<protein>
    <submittedName>
        <fullName evidence="1">Uncharacterized protein</fullName>
    </submittedName>
</protein>
<reference evidence="1" key="1">
    <citation type="submission" date="2013-11" db="EMBL/GenBank/DDBJ databases">
        <title>Genome sequence of the fusiform rust pathogen reveals effectors for host alternation and coevolution with pine.</title>
        <authorList>
            <consortium name="DOE Joint Genome Institute"/>
            <person name="Smith K."/>
            <person name="Pendleton A."/>
            <person name="Kubisiak T."/>
            <person name="Anderson C."/>
            <person name="Salamov A."/>
            <person name="Aerts A."/>
            <person name="Riley R."/>
            <person name="Clum A."/>
            <person name="Lindquist E."/>
            <person name="Ence D."/>
            <person name="Campbell M."/>
            <person name="Kronenberg Z."/>
            <person name="Feau N."/>
            <person name="Dhillon B."/>
            <person name="Hamelin R."/>
            <person name="Burleigh J."/>
            <person name="Smith J."/>
            <person name="Yandell M."/>
            <person name="Nelson C."/>
            <person name="Grigoriev I."/>
            <person name="Davis J."/>
        </authorList>
    </citation>
    <scope>NUCLEOTIDE SEQUENCE</scope>
    <source>
        <strain evidence="1">G11</strain>
    </source>
</reference>
<dbReference type="AlphaFoldDB" id="A0A9P6T8D3"/>